<evidence type="ECO:0000313" key="3">
    <source>
        <dbReference type="Proteomes" id="UP000299102"/>
    </source>
</evidence>
<dbReference type="STRING" id="151549.A0A4C1UEB0"/>
<dbReference type="OrthoDB" id="680339at2759"/>
<dbReference type="InterPro" id="IPR036526">
    <property type="entry name" value="C-N_Hydrolase_sf"/>
</dbReference>
<dbReference type="Gene3D" id="3.60.110.10">
    <property type="entry name" value="Carbon-nitrogen hydrolase"/>
    <property type="match status" value="1"/>
</dbReference>
<gene>
    <name evidence="2" type="primary">NitFhit</name>
    <name evidence="2" type="ORF">EVAR_14124_1</name>
</gene>
<comment type="caution">
    <text evidence="2">The sequence shown here is derived from an EMBL/GenBank/DDBJ whole genome shotgun (WGS) entry which is preliminary data.</text>
</comment>
<dbReference type="PANTHER" id="PTHR23088:SF27">
    <property type="entry name" value="DEAMINATED GLUTATHIONE AMIDASE"/>
    <property type="match status" value="1"/>
</dbReference>
<dbReference type="EMBL" id="BGZK01000166">
    <property type="protein sequence ID" value="GBP24791.1"/>
    <property type="molecule type" value="Genomic_DNA"/>
</dbReference>
<dbReference type="InterPro" id="IPR001110">
    <property type="entry name" value="UPF0012_CS"/>
</dbReference>
<dbReference type="Pfam" id="PF00795">
    <property type="entry name" value="CN_hydrolase"/>
    <property type="match status" value="1"/>
</dbReference>
<dbReference type="Proteomes" id="UP000299102">
    <property type="component" value="Unassembled WGS sequence"/>
</dbReference>
<evidence type="ECO:0000259" key="1">
    <source>
        <dbReference type="PROSITE" id="PS50263"/>
    </source>
</evidence>
<evidence type="ECO:0000313" key="2">
    <source>
        <dbReference type="EMBL" id="GBP24791.1"/>
    </source>
</evidence>
<proteinExistence type="predicted"/>
<keyword evidence="3" id="KW-1185">Reference proteome</keyword>
<protein>
    <submittedName>
        <fullName evidence="2">Nitrilase and fragile histidine triad fusion protein NitFhit</fullName>
    </submittedName>
</protein>
<dbReference type="PROSITE" id="PS01227">
    <property type="entry name" value="UPF0012"/>
    <property type="match status" value="1"/>
</dbReference>
<organism evidence="2 3">
    <name type="scientific">Eumeta variegata</name>
    <name type="common">Bagworm moth</name>
    <name type="synonym">Eumeta japonica</name>
    <dbReference type="NCBI Taxonomy" id="151549"/>
    <lineage>
        <taxon>Eukaryota</taxon>
        <taxon>Metazoa</taxon>
        <taxon>Ecdysozoa</taxon>
        <taxon>Arthropoda</taxon>
        <taxon>Hexapoda</taxon>
        <taxon>Insecta</taxon>
        <taxon>Pterygota</taxon>
        <taxon>Neoptera</taxon>
        <taxon>Endopterygota</taxon>
        <taxon>Lepidoptera</taxon>
        <taxon>Glossata</taxon>
        <taxon>Ditrysia</taxon>
        <taxon>Tineoidea</taxon>
        <taxon>Psychidae</taxon>
        <taxon>Oiketicinae</taxon>
        <taxon>Eumeta</taxon>
    </lineage>
</organism>
<feature type="domain" description="CN hydrolase" evidence="1">
    <location>
        <begin position="5"/>
        <end position="252"/>
    </location>
</feature>
<dbReference type="AlphaFoldDB" id="A0A4C1UEB0"/>
<dbReference type="PANTHER" id="PTHR23088">
    <property type="entry name" value="NITRILASE-RELATED"/>
    <property type="match status" value="1"/>
</dbReference>
<dbReference type="InterPro" id="IPR003010">
    <property type="entry name" value="C-N_Hydrolase"/>
</dbReference>
<name>A0A4C1UEB0_EUMVA</name>
<sequence>MSSLSKVAVCQMTSVADKQTNMDVVTKLIERASKENVQMMFFPEACDFICDNKKDIPKFSEPIIGGPTVNRYRELALKHNVWLSMGGLHEKDSKDPSKVFNTHVIIDNQGKIVQTYRKLHLFDVEIPAKNVRLKESDFCNPGENIVAPVATPAGRIGLAICYDLRFPEMCTQLAILGTEMLTFPSAFTYATGEAHWHILLRQDQNQESPSLTSKSRAVLGCESQVVIGVELKSKQESEPTIELESELRGAQN</sequence>
<dbReference type="PROSITE" id="PS50263">
    <property type="entry name" value="CN_HYDROLASE"/>
    <property type="match status" value="1"/>
</dbReference>
<reference evidence="2 3" key="1">
    <citation type="journal article" date="2019" name="Commun. Biol.">
        <title>The bagworm genome reveals a unique fibroin gene that provides high tensile strength.</title>
        <authorList>
            <person name="Kono N."/>
            <person name="Nakamura H."/>
            <person name="Ohtoshi R."/>
            <person name="Tomita M."/>
            <person name="Numata K."/>
            <person name="Arakawa K."/>
        </authorList>
    </citation>
    <scope>NUCLEOTIDE SEQUENCE [LARGE SCALE GENOMIC DNA]</scope>
</reference>
<accession>A0A4C1UEB0</accession>
<dbReference type="SUPFAM" id="SSF56317">
    <property type="entry name" value="Carbon-nitrogen hydrolase"/>
    <property type="match status" value="1"/>
</dbReference>